<dbReference type="EMBL" id="GGEC01070826">
    <property type="protein sequence ID" value="MBX51310.1"/>
    <property type="molecule type" value="Transcribed_RNA"/>
</dbReference>
<name>A0A2P2P964_RHIMU</name>
<protein>
    <submittedName>
        <fullName evidence="1">Uncharacterized protein</fullName>
    </submittedName>
</protein>
<reference evidence="1" key="1">
    <citation type="submission" date="2018-02" db="EMBL/GenBank/DDBJ databases">
        <title>Rhizophora mucronata_Transcriptome.</title>
        <authorList>
            <person name="Meera S.P."/>
            <person name="Sreeshan A."/>
            <person name="Augustine A."/>
        </authorList>
    </citation>
    <scope>NUCLEOTIDE SEQUENCE</scope>
    <source>
        <tissue evidence="1">Leaf</tissue>
    </source>
</reference>
<evidence type="ECO:0000313" key="1">
    <source>
        <dbReference type="EMBL" id="MBX51310.1"/>
    </source>
</evidence>
<organism evidence="1">
    <name type="scientific">Rhizophora mucronata</name>
    <name type="common">Asiatic mangrove</name>
    <dbReference type="NCBI Taxonomy" id="61149"/>
    <lineage>
        <taxon>Eukaryota</taxon>
        <taxon>Viridiplantae</taxon>
        <taxon>Streptophyta</taxon>
        <taxon>Embryophyta</taxon>
        <taxon>Tracheophyta</taxon>
        <taxon>Spermatophyta</taxon>
        <taxon>Magnoliopsida</taxon>
        <taxon>eudicotyledons</taxon>
        <taxon>Gunneridae</taxon>
        <taxon>Pentapetalae</taxon>
        <taxon>rosids</taxon>
        <taxon>fabids</taxon>
        <taxon>Malpighiales</taxon>
        <taxon>Rhizophoraceae</taxon>
        <taxon>Rhizophora</taxon>
    </lineage>
</organism>
<dbReference type="AlphaFoldDB" id="A0A2P2P964"/>
<proteinExistence type="predicted"/>
<sequence>MLHIFHQQKILIHLSAQPHIDEEYTKRDTYIDMRMNRST</sequence>
<accession>A0A2P2P964</accession>